<dbReference type="EMBL" id="JAECZB010000094">
    <property type="protein sequence ID" value="MBH8555418.1"/>
    <property type="molecule type" value="Genomic_DNA"/>
</dbReference>
<comment type="caution">
    <text evidence="1">The sequence shown here is derived from an EMBL/GenBank/DDBJ whole genome shotgun (WGS) entry which is preliminary data.</text>
</comment>
<dbReference type="Proteomes" id="UP000599391">
    <property type="component" value="Unassembled WGS sequence"/>
</dbReference>
<proteinExistence type="predicted"/>
<sequence length="50" mass="5782">MLPAISASFDITWMVVATAFHFQTERLTIQDVLENNFSMISTVIVKRFNF</sequence>
<accession>A0A8J7HII3</accession>
<evidence type="ECO:0000313" key="2">
    <source>
        <dbReference type="Proteomes" id="UP000599391"/>
    </source>
</evidence>
<evidence type="ECO:0000313" key="1">
    <source>
        <dbReference type="EMBL" id="MBH8555418.1"/>
    </source>
</evidence>
<name>A0A8J7HII3_9CYAN</name>
<dbReference type="AlphaFoldDB" id="A0A8J7HII3"/>
<reference evidence="1 2" key="1">
    <citation type="journal article" date="2021" name="Int. J. Syst. Evol. Microbiol.">
        <title>Amazonocrinis nigriterrae gen. nov., sp. nov., Atlanticothrix silvestris gen. nov., sp. nov. and Dendronalium phyllosphericum gen. nov., sp. nov., nostocacean cyanobacteria from Brazilian environments.</title>
        <authorList>
            <person name="Alvarenga D.O."/>
            <person name="Andreote A.P.D."/>
            <person name="Branco L.H.Z."/>
            <person name="Delbaje E."/>
            <person name="Cruz R.B."/>
            <person name="Varani A.M."/>
            <person name="Fiore M.F."/>
        </authorList>
    </citation>
    <scope>NUCLEOTIDE SEQUENCE [LARGE SCALE GENOMIC DNA]</scope>
    <source>
        <strain evidence="1 2">CENA357</strain>
    </source>
</reference>
<gene>
    <name evidence="1" type="ORF">I8751_24350</name>
</gene>
<keyword evidence="2" id="KW-1185">Reference proteome</keyword>
<organism evidence="1 2">
    <name type="scientific">Atlanticothrix silvestris CENA357</name>
    <dbReference type="NCBI Taxonomy" id="1725252"/>
    <lineage>
        <taxon>Bacteria</taxon>
        <taxon>Bacillati</taxon>
        <taxon>Cyanobacteriota</taxon>
        <taxon>Cyanophyceae</taxon>
        <taxon>Nostocales</taxon>
        <taxon>Nodulariaceae</taxon>
        <taxon>Atlanticothrix</taxon>
        <taxon>Atlanticothrix silvestris</taxon>
    </lineage>
</organism>
<protein>
    <submittedName>
        <fullName evidence="1">Uncharacterized protein</fullName>
    </submittedName>
</protein>